<name>A0ABV6SBA4_9SPHN</name>
<dbReference type="InterPro" id="IPR053967">
    <property type="entry name" value="LlgE_F_G-like_D1"/>
</dbReference>
<dbReference type="Pfam" id="PF00460">
    <property type="entry name" value="Flg_bb_rod"/>
    <property type="match status" value="1"/>
</dbReference>
<comment type="subcellular location">
    <subcellularLocation>
        <location evidence="1 4">Bacterial flagellum basal body</location>
    </subcellularLocation>
</comment>
<evidence type="ECO:0000259" key="5">
    <source>
        <dbReference type="Pfam" id="PF00460"/>
    </source>
</evidence>
<keyword evidence="8" id="KW-0969">Cilium</keyword>
<evidence type="ECO:0000256" key="1">
    <source>
        <dbReference type="ARBA" id="ARBA00004117"/>
    </source>
</evidence>
<keyword evidence="3 4" id="KW-0975">Bacterial flagellum</keyword>
<protein>
    <submittedName>
        <fullName evidence="8">Flagellar hook-basal body complex protein</fullName>
    </submittedName>
</protein>
<dbReference type="InterPro" id="IPR020013">
    <property type="entry name" value="Flagellar_FlgE/F/G"/>
</dbReference>
<evidence type="ECO:0000256" key="3">
    <source>
        <dbReference type="ARBA" id="ARBA00023143"/>
    </source>
</evidence>
<proteinExistence type="inferred from homology"/>
<dbReference type="NCBIfam" id="TIGR03506">
    <property type="entry name" value="FlgEFG_subfam"/>
    <property type="match status" value="1"/>
</dbReference>
<evidence type="ECO:0000259" key="7">
    <source>
        <dbReference type="Pfam" id="PF22692"/>
    </source>
</evidence>
<keyword evidence="9" id="KW-1185">Reference proteome</keyword>
<dbReference type="EMBL" id="JBHLTM010000070">
    <property type="protein sequence ID" value="MFC0686535.1"/>
    <property type="molecule type" value="Genomic_DNA"/>
</dbReference>
<accession>A0ABV6SBA4</accession>
<dbReference type="SUPFAM" id="SSF117143">
    <property type="entry name" value="Flagellar hook protein flgE"/>
    <property type="match status" value="1"/>
</dbReference>
<dbReference type="PANTHER" id="PTHR30435">
    <property type="entry name" value="FLAGELLAR PROTEIN"/>
    <property type="match status" value="1"/>
</dbReference>
<comment type="caution">
    <text evidence="8">The sequence shown here is derived from an EMBL/GenBank/DDBJ whole genome shotgun (WGS) entry which is preliminary data.</text>
</comment>
<dbReference type="InterPro" id="IPR001444">
    <property type="entry name" value="Flag_bb_rod_N"/>
</dbReference>
<evidence type="ECO:0000256" key="4">
    <source>
        <dbReference type="RuleBase" id="RU362116"/>
    </source>
</evidence>
<evidence type="ECO:0000256" key="2">
    <source>
        <dbReference type="ARBA" id="ARBA00009677"/>
    </source>
</evidence>
<feature type="domain" description="Flagellar basal-body/hook protein C-terminal" evidence="6">
    <location>
        <begin position="199"/>
        <end position="239"/>
    </location>
</feature>
<dbReference type="InterPro" id="IPR010930">
    <property type="entry name" value="Flg_bb/hook_C_dom"/>
</dbReference>
<sequence length="247" mass="26412">MDVSSFVLLSHEQALRRQLDIVANNMANSSTVGFKREQALFHEYVETAQEAPVEDARKTSFVLDFGTVHDTAQGSFQATGNPLDVMIDGAGYLNVENPDGGVAYTRAGYIKVSENGELVTSGGQRLLDENGRPIAIPADQLSRITIAEDGTVMAGDAPVGRLAVTDFGNESLVDPRGDGLLTGTGGQFLTAARTRLKTGGVEASNVEPIVETTHMVEILRSYQTSQRLSADLADMRKNAIGRLSRVG</sequence>
<dbReference type="Proteomes" id="UP001589858">
    <property type="component" value="Unassembled WGS sequence"/>
</dbReference>
<feature type="domain" description="Flagellar hook protein FlgE/F/G-like D1" evidence="7">
    <location>
        <begin position="86"/>
        <end position="154"/>
    </location>
</feature>
<keyword evidence="8" id="KW-0966">Cell projection</keyword>
<evidence type="ECO:0000259" key="6">
    <source>
        <dbReference type="Pfam" id="PF06429"/>
    </source>
</evidence>
<feature type="domain" description="Flagellar basal body rod protein N-terminal" evidence="5">
    <location>
        <begin position="13"/>
        <end position="35"/>
    </location>
</feature>
<organism evidence="8 9">
    <name type="scientific">Novosphingobium clariflavum</name>
    <dbReference type="NCBI Taxonomy" id="2029884"/>
    <lineage>
        <taxon>Bacteria</taxon>
        <taxon>Pseudomonadati</taxon>
        <taxon>Pseudomonadota</taxon>
        <taxon>Alphaproteobacteria</taxon>
        <taxon>Sphingomonadales</taxon>
        <taxon>Sphingomonadaceae</taxon>
        <taxon>Novosphingobium</taxon>
    </lineage>
</organism>
<dbReference type="Pfam" id="PF22692">
    <property type="entry name" value="LlgE_F_G_D1"/>
    <property type="match status" value="1"/>
</dbReference>
<dbReference type="RefSeq" id="WP_207079297.1">
    <property type="nucleotide sequence ID" value="NZ_JAPCWC010000016.1"/>
</dbReference>
<comment type="similarity">
    <text evidence="2 4">Belongs to the flagella basal body rod proteins family.</text>
</comment>
<dbReference type="PANTHER" id="PTHR30435:SF19">
    <property type="entry name" value="FLAGELLAR BASAL-BODY ROD PROTEIN FLGG"/>
    <property type="match status" value="1"/>
</dbReference>
<dbReference type="InterPro" id="IPR037925">
    <property type="entry name" value="FlgE/F/G-like"/>
</dbReference>
<evidence type="ECO:0000313" key="8">
    <source>
        <dbReference type="EMBL" id="MFC0686535.1"/>
    </source>
</evidence>
<dbReference type="Pfam" id="PF06429">
    <property type="entry name" value="Flg_bbr_C"/>
    <property type="match status" value="1"/>
</dbReference>
<keyword evidence="8" id="KW-0282">Flagellum</keyword>
<evidence type="ECO:0000313" key="9">
    <source>
        <dbReference type="Proteomes" id="UP001589858"/>
    </source>
</evidence>
<gene>
    <name evidence="8" type="ORF">ACFFF8_18270</name>
</gene>
<reference evidence="8 9" key="1">
    <citation type="submission" date="2024-09" db="EMBL/GenBank/DDBJ databases">
        <authorList>
            <person name="Sun Q."/>
            <person name="Mori K."/>
        </authorList>
    </citation>
    <scope>NUCLEOTIDE SEQUENCE [LARGE SCALE GENOMIC DNA]</scope>
    <source>
        <strain evidence="8 9">CICC 11035S</strain>
    </source>
</reference>